<dbReference type="InterPro" id="IPR056421">
    <property type="entry name" value="TPR_GEMI5"/>
</dbReference>
<evidence type="ECO:0000313" key="8">
    <source>
        <dbReference type="Proteomes" id="UP001107558"/>
    </source>
</evidence>
<dbReference type="GO" id="GO:0003730">
    <property type="term" value="F:mRNA 3'-UTR binding"/>
    <property type="evidence" value="ECO:0007669"/>
    <property type="project" value="TreeGrafter"/>
</dbReference>
<evidence type="ECO:0000259" key="6">
    <source>
        <dbReference type="Pfam" id="PF23775"/>
    </source>
</evidence>
<evidence type="ECO:0000259" key="4">
    <source>
        <dbReference type="Pfam" id="PF23770"/>
    </source>
</evidence>
<dbReference type="InterPro" id="IPR056424">
    <property type="entry name" value="Beta-prop_GEMI5_2nd"/>
</dbReference>
<feature type="domain" description="Gem-associated protein 5 TPR" evidence="5">
    <location>
        <begin position="881"/>
        <end position="1048"/>
    </location>
</feature>
<dbReference type="GO" id="GO:0000387">
    <property type="term" value="P:spliceosomal snRNP assembly"/>
    <property type="evidence" value="ECO:0007669"/>
    <property type="project" value="TreeGrafter"/>
</dbReference>
<dbReference type="InterPro" id="IPR036322">
    <property type="entry name" value="WD40_repeat_dom_sf"/>
</dbReference>
<feature type="domain" description="Gem-associated protein 5 second beta-propeller" evidence="6">
    <location>
        <begin position="492"/>
        <end position="771"/>
    </location>
</feature>
<keyword evidence="1 3" id="KW-0853">WD repeat</keyword>
<keyword evidence="8" id="KW-1185">Reference proteome</keyword>
<dbReference type="PROSITE" id="PS00678">
    <property type="entry name" value="WD_REPEATS_1"/>
    <property type="match status" value="1"/>
</dbReference>
<gene>
    <name evidence="7" type="ORF">PVAND_009923</name>
</gene>
<dbReference type="InterPro" id="IPR056432">
    <property type="entry name" value="Beta-prop_GEMI5_1st"/>
</dbReference>
<dbReference type="GO" id="GO:0032797">
    <property type="term" value="C:SMN complex"/>
    <property type="evidence" value="ECO:0007669"/>
    <property type="project" value="TreeGrafter"/>
</dbReference>
<evidence type="ECO:0000256" key="3">
    <source>
        <dbReference type="PROSITE-ProRule" id="PRU00221"/>
    </source>
</evidence>
<dbReference type="InterPro" id="IPR001680">
    <property type="entry name" value="WD40_rpt"/>
</dbReference>
<proteinExistence type="predicted"/>
<organism evidence="7 8">
    <name type="scientific">Polypedilum vanderplanki</name>
    <name type="common">Sleeping chironomid midge</name>
    <dbReference type="NCBI Taxonomy" id="319348"/>
    <lineage>
        <taxon>Eukaryota</taxon>
        <taxon>Metazoa</taxon>
        <taxon>Ecdysozoa</taxon>
        <taxon>Arthropoda</taxon>
        <taxon>Hexapoda</taxon>
        <taxon>Insecta</taxon>
        <taxon>Pterygota</taxon>
        <taxon>Neoptera</taxon>
        <taxon>Endopterygota</taxon>
        <taxon>Diptera</taxon>
        <taxon>Nematocera</taxon>
        <taxon>Chironomoidea</taxon>
        <taxon>Chironomidae</taxon>
        <taxon>Chironominae</taxon>
        <taxon>Polypedilum</taxon>
        <taxon>Polypedilum</taxon>
    </lineage>
</organism>
<dbReference type="Pfam" id="PF23775">
    <property type="entry name" value="Beta-prop_RIG_2nd"/>
    <property type="match status" value="1"/>
</dbReference>
<evidence type="ECO:0000259" key="5">
    <source>
        <dbReference type="Pfam" id="PF23774"/>
    </source>
</evidence>
<dbReference type="AlphaFoldDB" id="A0A9J6CER5"/>
<dbReference type="InterPro" id="IPR019775">
    <property type="entry name" value="WD40_repeat_CS"/>
</dbReference>
<protein>
    <submittedName>
        <fullName evidence="7">Uncharacterized protein</fullName>
    </submittedName>
</protein>
<dbReference type="PROSITE" id="PS50082">
    <property type="entry name" value="WD_REPEATS_2"/>
    <property type="match status" value="1"/>
</dbReference>
<name>A0A9J6CER5_POLVA</name>
<dbReference type="Pfam" id="PF23774">
    <property type="entry name" value="TPR_GEMI5"/>
    <property type="match status" value="1"/>
</dbReference>
<accession>A0A9J6CER5</accession>
<dbReference type="Gene3D" id="2.130.10.10">
    <property type="entry name" value="YVTN repeat-like/Quinoprotein amine dehydrogenase"/>
    <property type="match status" value="2"/>
</dbReference>
<comment type="caution">
    <text evidence="7">The sequence shown here is derived from an EMBL/GenBank/DDBJ whole genome shotgun (WGS) entry which is preliminary data.</text>
</comment>
<dbReference type="SUPFAM" id="SSF50978">
    <property type="entry name" value="WD40 repeat-like"/>
    <property type="match status" value="3"/>
</dbReference>
<dbReference type="GO" id="GO:0005634">
    <property type="term" value="C:nucleus"/>
    <property type="evidence" value="ECO:0007669"/>
    <property type="project" value="TreeGrafter"/>
</dbReference>
<feature type="repeat" description="WD" evidence="3">
    <location>
        <begin position="705"/>
        <end position="746"/>
    </location>
</feature>
<evidence type="ECO:0000256" key="2">
    <source>
        <dbReference type="ARBA" id="ARBA00022737"/>
    </source>
</evidence>
<keyword evidence="2" id="KW-0677">Repeat</keyword>
<dbReference type="InterPro" id="IPR052640">
    <property type="entry name" value="Gemin-5"/>
</dbReference>
<sequence>MDKLIIPPNSNWFAPSICYSTYDNGFIYGATSTITFIPPKNEKEEHEIKIFDLKKKILCFALCPDFKESNRIAVLNGDYHVFIYDFKTKELLKGHKGYENETGKYTSFSSITFTTENIVLSSLNSDVIKFCLLTNTYSTFSDFSNRNPITLMRTFPRNKEMVAAGTKNGLILLIDSEKMEIIARLRGHDQEITSFDFITFSVESKEEKEKIISSKKKEKEDNEDEDPFNIYEYDSVENEFGSYQGATTSTHNDCNNETPLKEKMHNTSDFNFLEECSNLKDQILSNETTNEENITAKFEDNEEQYGVKNDDNISVSLESNPSSHTPVLTEASLDFLDQCERMKDFNVNKDKNEITVLASGSREFVVWLWNVIDHSFMHKIKCHPKTKNSLLPSIFTNVLWLDQETLLITDNNGDIVEYKIKLAREKENITSQRQKKIFDVKGVLNLCKSDDCSVIWMSSIHRNICCMETKEFSKLVNLDTMQFRVHCIVENPFDSNLIAIGGNDKRLCLWNTSEIDNCFNSLKPYMNKIHSAVLCISWHPIKENILAFSTREGRIGVLDTNKSNNVPVILESFVSREIYSIKWTKFTNMSGSETVLLLACSSNGQLVYYTAKDYKINYVNQLKQVCSVDSYENLLVIGTNSGIVYICDINKEFEIIAEAKVGHKYIGMINWQDDKLAICTETDVAFIKDTKNVLTNADFEKSIIKLPHEKRVYSVRFNKAGDHIVTTCLNERIYVWNLETSSKVASYYIKTPAYCAIFMPGKENFIICGGQDSTVQVFEWKNYPIPHEEPIKSDEKKRITWGTLSELNIISKNKKRNIKKKPKNSNVSEVTDGIKSLKLTNKKNSSVFHAAHREITVDPVSYIEMLLNDDADRELSLNERIFGNRKDVKSLIDAQQYEPNAVNEVILPQITDDLLQNINERVSSKTLTEMHVAVAPSVSYEFWKKVCLAFGNQCIEKEEFIRAIPYLLAVNDVDNCIKSLCDSKYFREAWMIAKMRKDDSDPIFDNIMQQWIEYYDISGNYEAAAALLCIRKEFKRAHEFLAKRQNMDENLTKVFNMLSLKIEN</sequence>
<feature type="domain" description="Gem-associated protein 5 first beta-propeller" evidence="4">
    <location>
        <begin position="23"/>
        <end position="339"/>
    </location>
</feature>
<evidence type="ECO:0000313" key="7">
    <source>
        <dbReference type="EMBL" id="KAG5680415.1"/>
    </source>
</evidence>
<dbReference type="OrthoDB" id="7326421at2759"/>
<dbReference type="Proteomes" id="UP001107558">
    <property type="component" value="Chromosome 1"/>
</dbReference>
<dbReference type="SMART" id="SM00320">
    <property type="entry name" value="WD40"/>
    <property type="match status" value="7"/>
</dbReference>
<dbReference type="PANTHER" id="PTHR46362:SF1">
    <property type="entry name" value="GEM-ASSOCIATED PROTEIN 5"/>
    <property type="match status" value="1"/>
</dbReference>
<dbReference type="EMBL" id="JADBJN010000001">
    <property type="protein sequence ID" value="KAG5680415.1"/>
    <property type="molecule type" value="Genomic_DNA"/>
</dbReference>
<dbReference type="InterPro" id="IPR015943">
    <property type="entry name" value="WD40/YVTN_repeat-like_dom_sf"/>
</dbReference>
<dbReference type="PANTHER" id="PTHR46362">
    <property type="entry name" value="GEM-ASSOCIATED PROTEIN 5"/>
    <property type="match status" value="1"/>
</dbReference>
<evidence type="ECO:0000256" key="1">
    <source>
        <dbReference type="ARBA" id="ARBA00022574"/>
    </source>
</evidence>
<reference evidence="7" key="1">
    <citation type="submission" date="2021-03" db="EMBL/GenBank/DDBJ databases">
        <title>Chromosome level genome of the anhydrobiotic midge Polypedilum vanderplanki.</title>
        <authorList>
            <person name="Yoshida Y."/>
            <person name="Kikawada T."/>
            <person name="Gusev O."/>
        </authorList>
    </citation>
    <scope>NUCLEOTIDE SEQUENCE</scope>
    <source>
        <strain evidence="7">NIAS01</strain>
        <tissue evidence="7">Whole body or cell culture</tissue>
    </source>
</reference>
<dbReference type="Pfam" id="PF23770">
    <property type="entry name" value="Beta-prop_RIG_1st"/>
    <property type="match status" value="1"/>
</dbReference>